<evidence type="ECO:0000259" key="7">
    <source>
        <dbReference type="PROSITE" id="PS51059"/>
    </source>
</evidence>
<dbReference type="Pfam" id="PF00644">
    <property type="entry name" value="PARP"/>
    <property type="match status" value="1"/>
</dbReference>
<dbReference type="PANTHER" id="PTHR14453:SF67">
    <property type="entry name" value="POLY [ADP-RIBOSE] POLYMERASE"/>
    <property type="match status" value="1"/>
</dbReference>
<evidence type="ECO:0000256" key="6">
    <source>
        <dbReference type="RuleBase" id="RU362114"/>
    </source>
</evidence>
<accession>A0AAD9QTL1</accession>
<dbReference type="GO" id="GO:0003714">
    <property type="term" value="F:transcription corepressor activity"/>
    <property type="evidence" value="ECO:0007669"/>
    <property type="project" value="TreeGrafter"/>
</dbReference>
<keyword evidence="3 6" id="KW-0808">Transferase</keyword>
<comment type="subcellular location">
    <subcellularLocation>
        <location evidence="1">Nucleus</location>
    </subcellularLocation>
</comment>
<evidence type="ECO:0000256" key="5">
    <source>
        <dbReference type="ARBA" id="ARBA00023242"/>
    </source>
</evidence>
<dbReference type="EMBL" id="JARQWQ010000016">
    <property type="protein sequence ID" value="KAK2566845.1"/>
    <property type="molecule type" value="Genomic_DNA"/>
</dbReference>
<reference evidence="8" key="2">
    <citation type="journal article" date="2023" name="Science">
        <title>Genomic signatures of disease resistance in endangered staghorn corals.</title>
        <authorList>
            <person name="Vollmer S.V."/>
            <person name="Selwyn J.D."/>
            <person name="Despard B.A."/>
            <person name="Roesel C.L."/>
        </authorList>
    </citation>
    <scope>NUCLEOTIDE SEQUENCE</scope>
    <source>
        <strain evidence="8">K2</strain>
    </source>
</reference>
<evidence type="ECO:0000256" key="3">
    <source>
        <dbReference type="ARBA" id="ARBA00022679"/>
    </source>
</evidence>
<dbReference type="GO" id="GO:0010629">
    <property type="term" value="P:negative regulation of gene expression"/>
    <property type="evidence" value="ECO:0007669"/>
    <property type="project" value="TreeGrafter"/>
</dbReference>
<dbReference type="AlphaFoldDB" id="A0AAD9QTL1"/>
<sequence>MNKLQATASTLNVQKIERIQNPHLYQTYMLKKQKMDQDNGEFRVNDNSSMEPEEKISAVSMHNGAQGGVLGHGVYFAKDASYSVRYAGNPGGNRFMYLAWVLVGQYCTGHFTMVVPPPKDPSRLEMLYDSVVDLCENPSIFVFFFDNQCYPEYLITFQ</sequence>
<dbReference type="PANTHER" id="PTHR14453">
    <property type="entry name" value="PARP/ZINC FINGER CCCH TYPE DOMAIN CONTAINING PROTEIN"/>
    <property type="match status" value="1"/>
</dbReference>
<keyword evidence="2 6" id="KW-0328">Glycosyltransferase</keyword>
<evidence type="ECO:0000256" key="1">
    <source>
        <dbReference type="ARBA" id="ARBA00004123"/>
    </source>
</evidence>
<dbReference type="GO" id="GO:0005634">
    <property type="term" value="C:nucleus"/>
    <property type="evidence" value="ECO:0007669"/>
    <property type="project" value="UniProtKB-SubCell"/>
</dbReference>
<evidence type="ECO:0000313" key="8">
    <source>
        <dbReference type="EMBL" id="KAK2566845.1"/>
    </source>
</evidence>
<organism evidence="8 9">
    <name type="scientific">Acropora cervicornis</name>
    <name type="common">Staghorn coral</name>
    <dbReference type="NCBI Taxonomy" id="6130"/>
    <lineage>
        <taxon>Eukaryota</taxon>
        <taxon>Metazoa</taxon>
        <taxon>Cnidaria</taxon>
        <taxon>Anthozoa</taxon>
        <taxon>Hexacorallia</taxon>
        <taxon>Scleractinia</taxon>
        <taxon>Astrocoeniina</taxon>
        <taxon>Acroporidae</taxon>
        <taxon>Acropora</taxon>
    </lineage>
</organism>
<dbReference type="Proteomes" id="UP001249851">
    <property type="component" value="Unassembled WGS sequence"/>
</dbReference>
<comment type="caution">
    <text evidence="8">The sequence shown here is derived from an EMBL/GenBank/DDBJ whole genome shotgun (WGS) entry which is preliminary data.</text>
</comment>
<dbReference type="GO" id="GO:0003950">
    <property type="term" value="F:NAD+ poly-ADP-ribosyltransferase activity"/>
    <property type="evidence" value="ECO:0007669"/>
    <property type="project" value="UniProtKB-UniRule"/>
</dbReference>
<keyword evidence="9" id="KW-1185">Reference proteome</keyword>
<gene>
    <name evidence="8" type="ORF">P5673_009531</name>
</gene>
<dbReference type="GO" id="GO:0005737">
    <property type="term" value="C:cytoplasm"/>
    <property type="evidence" value="ECO:0007669"/>
    <property type="project" value="TreeGrafter"/>
</dbReference>
<dbReference type="SUPFAM" id="SSF56399">
    <property type="entry name" value="ADP-ribosylation"/>
    <property type="match status" value="1"/>
</dbReference>
<evidence type="ECO:0000313" key="9">
    <source>
        <dbReference type="Proteomes" id="UP001249851"/>
    </source>
</evidence>
<reference evidence="8" key="1">
    <citation type="journal article" date="2023" name="G3 (Bethesda)">
        <title>Whole genome assembly and annotation of the endangered Caribbean coral Acropora cervicornis.</title>
        <authorList>
            <person name="Selwyn J.D."/>
            <person name="Vollmer S.V."/>
        </authorList>
    </citation>
    <scope>NUCLEOTIDE SEQUENCE</scope>
    <source>
        <strain evidence="8">K2</strain>
    </source>
</reference>
<proteinExistence type="predicted"/>
<keyword evidence="4 6" id="KW-0520">NAD</keyword>
<feature type="domain" description="PARP catalytic" evidence="7">
    <location>
        <begin position="1"/>
        <end position="158"/>
    </location>
</feature>
<evidence type="ECO:0000256" key="4">
    <source>
        <dbReference type="ARBA" id="ARBA00023027"/>
    </source>
</evidence>
<keyword evidence="5" id="KW-0539">Nucleus</keyword>
<evidence type="ECO:0000256" key="2">
    <source>
        <dbReference type="ARBA" id="ARBA00022676"/>
    </source>
</evidence>
<protein>
    <recommendedName>
        <fullName evidence="6">Poly [ADP-ribose] polymerase</fullName>
        <shortName evidence="6">PARP</shortName>
        <ecNumber evidence="6">2.4.2.-</ecNumber>
    </recommendedName>
</protein>
<dbReference type="PROSITE" id="PS51059">
    <property type="entry name" value="PARP_CATALYTIC"/>
    <property type="match status" value="1"/>
</dbReference>
<dbReference type="InterPro" id="IPR012317">
    <property type="entry name" value="Poly(ADP-ribose)pol_cat_dom"/>
</dbReference>
<dbReference type="InterPro" id="IPR052056">
    <property type="entry name" value="Mono-ARTD/PARP"/>
</dbReference>
<dbReference type="Gene3D" id="3.90.228.10">
    <property type="match status" value="1"/>
</dbReference>
<dbReference type="EC" id="2.4.2.-" evidence="6"/>
<name>A0AAD9QTL1_ACRCE</name>